<feature type="repeat" description="PPR" evidence="2">
    <location>
        <begin position="141"/>
        <end position="175"/>
    </location>
</feature>
<dbReference type="PANTHER" id="PTHR47447:SF17">
    <property type="entry name" value="OS12G0638900 PROTEIN"/>
    <property type="match status" value="1"/>
</dbReference>
<feature type="repeat" description="PPR" evidence="2">
    <location>
        <begin position="209"/>
        <end position="243"/>
    </location>
</feature>
<dbReference type="Pfam" id="PF01535">
    <property type="entry name" value="PPR"/>
    <property type="match status" value="2"/>
</dbReference>
<dbReference type="GO" id="GO:0009982">
    <property type="term" value="F:pseudouridine synthase activity"/>
    <property type="evidence" value="ECO:0007669"/>
    <property type="project" value="InterPro"/>
</dbReference>
<dbReference type="NCBIfam" id="TIGR00756">
    <property type="entry name" value="PPR"/>
    <property type="match status" value="2"/>
</dbReference>
<dbReference type="PANTHER" id="PTHR47447">
    <property type="entry name" value="OS03G0856100 PROTEIN"/>
    <property type="match status" value="1"/>
</dbReference>
<dbReference type="GO" id="GO:0001522">
    <property type="term" value="P:pseudouridine synthesis"/>
    <property type="evidence" value="ECO:0007669"/>
    <property type="project" value="InterPro"/>
</dbReference>
<dbReference type="Pfam" id="PF13041">
    <property type="entry name" value="PPR_2"/>
    <property type="match status" value="1"/>
</dbReference>
<dbReference type="Gene3D" id="1.25.40.10">
    <property type="entry name" value="Tetratricopeptide repeat domain"/>
    <property type="match status" value="4"/>
</dbReference>
<dbReference type="AlphaFoldDB" id="A0AA36N9Q7"/>
<evidence type="ECO:0000256" key="2">
    <source>
        <dbReference type="PROSITE-ProRule" id="PRU00708"/>
    </source>
</evidence>
<proteinExistence type="predicted"/>
<dbReference type="GO" id="GO:0003723">
    <property type="term" value="F:RNA binding"/>
    <property type="evidence" value="ECO:0007669"/>
    <property type="project" value="InterPro"/>
</dbReference>
<evidence type="ECO:0000259" key="3">
    <source>
        <dbReference type="Pfam" id="PF00849"/>
    </source>
</evidence>
<feature type="domain" description="Pseudouridine synthase RsuA/RluA-like" evidence="3">
    <location>
        <begin position="534"/>
        <end position="668"/>
    </location>
</feature>
<protein>
    <recommendedName>
        <fullName evidence="3">Pseudouridine synthase RsuA/RluA-like domain-containing protein</fullName>
    </recommendedName>
</protein>
<dbReference type="InterPro" id="IPR002885">
    <property type="entry name" value="PPR_rpt"/>
</dbReference>
<dbReference type="Pfam" id="PF13812">
    <property type="entry name" value="PPR_3"/>
    <property type="match status" value="1"/>
</dbReference>
<comment type="caution">
    <text evidence="4">The sequence shown here is derived from an EMBL/GenBank/DDBJ whole genome shotgun (WGS) entry which is preliminary data.</text>
</comment>
<dbReference type="Gene3D" id="3.30.2350.10">
    <property type="entry name" value="Pseudouridine synthase"/>
    <property type="match status" value="1"/>
</dbReference>
<evidence type="ECO:0000256" key="1">
    <source>
        <dbReference type="ARBA" id="ARBA00022737"/>
    </source>
</evidence>
<organism evidence="4 5">
    <name type="scientific">Effrenium voratum</name>
    <dbReference type="NCBI Taxonomy" id="2562239"/>
    <lineage>
        <taxon>Eukaryota</taxon>
        <taxon>Sar</taxon>
        <taxon>Alveolata</taxon>
        <taxon>Dinophyceae</taxon>
        <taxon>Suessiales</taxon>
        <taxon>Symbiodiniaceae</taxon>
        <taxon>Effrenium</taxon>
    </lineage>
</organism>
<evidence type="ECO:0000313" key="4">
    <source>
        <dbReference type="EMBL" id="CAJ1404315.1"/>
    </source>
</evidence>
<dbReference type="InterPro" id="IPR020103">
    <property type="entry name" value="PsdUridine_synth_cat_dom_sf"/>
</dbReference>
<keyword evidence="5" id="KW-1185">Reference proteome</keyword>
<reference evidence="4" key="1">
    <citation type="submission" date="2023-08" db="EMBL/GenBank/DDBJ databases">
        <authorList>
            <person name="Chen Y."/>
            <person name="Shah S."/>
            <person name="Dougan E. K."/>
            <person name="Thang M."/>
            <person name="Chan C."/>
        </authorList>
    </citation>
    <scope>NUCLEOTIDE SEQUENCE</scope>
</reference>
<gene>
    <name evidence="4" type="ORF">EVOR1521_LOCUS26778</name>
</gene>
<evidence type="ECO:0000313" key="5">
    <source>
        <dbReference type="Proteomes" id="UP001178507"/>
    </source>
</evidence>
<dbReference type="CDD" id="cd02869">
    <property type="entry name" value="PseudoU_synth_RluA_like"/>
    <property type="match status" value="1"/>
</dbReference>
<dbReference type="Pfam" id="PF00849">
    <property type="entry name" value="PseudoU_synth_2"/>
    <property type="match status" value="1"/>
</dbReference>
<dbReference type="InterPro" id="IPR006145">
    <property type="entry name" value="PsdUridine_synth_RsuA/RluA"/>
</dbReference>
<dbReference type="SUPFAM" id="SSF55120">
    <property type="entry name" value="Pseudouridine synthase"/>
    <property type="match status" value="1"/>
</dbReference>
<dbReference type="InterPro" id="IPR011990">
    <property type="entry name" value="TPR-like_helical_dom_sf"/>
</dbReference>
<dbReference type="PROSITE" id="PS51375">
    <property type="entry name" value="PPR"/>
    <property type="match status" value="2"/>
</dbReference>
<keyword evidence="1" id="KW-0677">Repeat</keyword>
<name>A0AA36N9Q7_9DINO</name>
<sequence length="745" mass="79583">MDASRSELKATTQKIALAGKAGRWQEVLRSVEGLPHRQLRANAITFNAAIAAQGQCHQWQMALAFLEDMQSRAVGQEVASYSACITACGRASQPGIAELLFEELRALGPDLVAFSALLGAVAWARALALLAEIPEHRLVPNVFTYTAVMGAFARAKRWQDCLGLLSEMRSLGLAPNVVSFGSAISACEKAWRVALALLDGMEDLSVQRNVVTFNAAIAACASAGEWQQATAVLASMKGHRCIPNIISHSSAVSACEKCGDWVNALRHFDHLASANLTPSVVFCNAAVSACGKAREWQRALGLASSMGSLKLEQDTVTSGAVISALAEGSQWTQSLACLTAMGGGMDPACWCAAMSACERASHWQESLLLLEEMTSRRKGDEVSCTVAMSACKGNWQLALLVFADVVASKVVPSAANFGAAVAVCSEQGAWASALAMLENMLTLQLTPDPWVAGSTASALREACGAEAAWAPLAADPGADVLNSVRGVWNEDGVCPEDQVPDAEVIQRGAGVVALSKVSGLRTEDLARKFSALVSGGCCLVSRLDYPTSGVLPLPLGPEGSLPARWLQCQFAARLVQKEYLCLCEGRPLGPVGTEGAIDCALETQELEELERQFSRTEVSEQGRYACTKYEVLARYRPPSLISGSGELMLMLARPLTGRTHQIRVHFASLGTPLVGDLTYGVRQRSLLPCQRLFLHCRRIALRDLMGEDFVAECPLPLDLREVLDGLLLVGNLTESEEEMRNGCSN</sequence>
<accession>A0AA36N9Q7</accession>
<dbReference type="EMBL" id="CAUJNA010003535">
    <property type="protein sequence ID" value="CAJ1404315.1"/>
    <property type="molecule type" value="Genomic_DNA"/>
</dbReference>
<dbReference type="Proteomes" id="UP001178507">
    <property type="component" value="Unassembled WGS sequence"/>
</dbReference>